<protein>
    <submittedName>
        <fullName evidence="2">NIPSNAP family protein</fullName>
    </submittedName>
</protein>
<name>A0A5B2X224_9PSEU</name>
<dbReference type="AlphaFoldDB" id="A0A5B2X224"/>
<evidence type="ECO:0000313" key="3">
    <source>
        <dbReference type="Proteomes" id="UP000323454"/>
    </source>
</evidence>
<dbReference type="SUPFAM" id="SSF54909">
    <property type="entry name" value="Dimeric alpha+beta barrel"/>
    <property type="match status" value="1"/>
</dbReference>
<dbReference type="EMBL" id="VUOB01000046">
    <property type="protein sequence ID" value="KAA2257261.1"/>
    <property type="molecule type" value="Genomic_DNA"/>
</dbReference>
<dbReference type="Proteomes" id="UP000323454">
    <property type="component" value="Unassembled WGS sequence"/>
</dbReference>
<organism evidence="2 3">
    <name type="scientific">Solihabitans fulvus</name>
    <dbReference type="NCBI Taxonomy" id="1892852"/>
    <lineage>
        <taxon>Bacteria</taxon>
        <taxon>Bacillati</taxon>
        <taxon>Actinomycetota</taxon>
        <taxon>Actinomycetes</taxon>
        <taxon>Pseudonocardiales</taxon>
        <taxon>Pseudonocardiaceae</taxon>
        <taxon>Solihabitans</taxon>
    </lineage>
</organism>
<dbReference type="Gene3D" id="3.30.70.100">
    <property type="match status" value="1"/>
</dbReference>
<comment type="caution">
    <text evidence="2">The sequence shown here is derived from an EMBL/GenBank/DDBJ whole genome shotgun (WGS) entry which is preliminary data.</text>
</comment>
<sequence length="111" mass="12473">MFLEIRTYRLKPGTRDAFLRAMREEAVPLLVEAGIRVVDCGPSLVAEDGHEEAYLLRAFTSLAQHREQEDAFYGSDAWRQGPREAIVGPIETLHSVVVETSEQAVAALQRY</sequence>
<feature type="domain" description="NIPSNAP" evidence="1">
    <location>
        <begin position="4"/>
        <end position="81"/>
    </location>
</feature>
<evidence type="ECO:0000313" key="2">
    <source>
        <dbReference type="EMBL" id="KAA2257261.1"/>
    </source>
</evidence>
<evidence type="ECO:0000259" key="1">
    <source>
        <dbReference type="Pfam" id="PF07978"/>
    </source>
</evidence>
<dbReference type="OrthoDB" id="9809695at2"/>
<reference evidence="2 3" key="2">
    <citation type="submission" date="2019-09" db="EMBL/GenBank/DDBJ databases">
        <authorList>
            <person name="Jin C."/>
        </authorList>
    </citation>
    <scope>NUCLEOTIDE SEQUENCE [LARGE SCALE GENOMIC DNA]</scope>
    <source>
        <strain evidence="2 3">AN110305</strain>
    </source>
</reference>
<dbReference type="RefSeq" id="WP_149852279.1">
    <property type="nucleotide sequence ID" value="NZ_VUOB01000046.1"/>
</dbReference>
<proteinExistence type="predicted"/>
<dbReference type="Pfam" id="PF07978">
    <property type="entry name" value="NIPSNAP"/>
    <property type="match status" value="1"/>
</dbReference>
<reference evidence="2 3" key="1">
    <citation type="submission" date="2019-09" db="EMBL/GenBank/DDBJ databases">
        <title>Goodfellowia gen. nov., a new genus of the Pseudonocardineae related to Actinoalloteichus, containing Goodfellowia coeruleoviolacea gen. nov., comb. nov. gen. nov., comb. nov.</title>
        <authorList>
            <person name="Labeda D."/>
        </authorList>
    </citation>
    <scope>NUCLEOTIDE SEQUENCE [LARGE SCALE GENOMIC DNA]</scope>
    <source>
        <strain evidence="2 3">AN110305</strain>
    </source>
</reference>
<dbReference type="InterPro" id="IPR011008">
    <property type="entry name" value="Dimeric_a/b-barrel"/>
</dbReference>
<gene>
    <name evidence="2" type="ORF">F0L68_25215</name>
</gene>
<dbReference type="InterPro" id="IPR012577">
    <property type="entry name" value="NIPSNAP"/>
</dbReference>
<accession>A0A5B2X224</accession>
<keyword evidence="3" id="KW-1185">Reference proteome</keyword>